<protein>
    <submittedName>
        <fullName evidence="3">PadR family transcriptional regulator</fullName>
    </submittedName>
</protein>
<dbReference type="EMBL" id="JBHSDK010000061">
    <property type="protein sequence ID" value="MFC4338035.1"/>
    <property type="molecule type" value="Genomic_DNA"/>
</dbReference>
<reference evidence="4" key="1">
    <citation type="journal article" date="2019" name="Int. J. Syst. Evol. Microbiol.">
        <title>The Global Catalogue of Microorganisms (GCM) 10K type strain sequencing project: providing services to taxonomists for standard genome sequencing and annotation.</title>
        <authorList>
            <consortium name="The Broad Institute Genomics Platform"/>
            <consortium name="The Broad Institute Genome Sequencing Center for Infectious Disease"/>
            <person name="Wu L."/>
            <person name="Ma J."/>
        </authorList>
    </citation>
    <scope>NUCLEOTIDE SEQUENCE [LARGE SCALE GENOMIC DNA]</scope>
    <source>
        <strain evidence="4">IBRC-M 10908</strain>
    </source>
</reference>
<dbReference type="SUPFAM" id="SSF46785">
    <property type="entry name" value="Winged helix' DNA-binding domain"/>
    <property type="match status" value="1"/>
</dbReference>
<dbReference type="InterPro" id="IPR036388">
    <property type="entry name" value="WH-like_DNA-bd_sf"/>
</dbReference>
<dbReference type="RefSeq" id="WP_380625655.1">
    <property type="nucleotide sequence ID" value="NZ_JBHSDK010000061.1"/>
</dbReference>
<dbReference type="Proteomes" id="UP001595823">
    <property type="component" value="Unassembled WGS sequence"/>
</dbReference>
<dbReference type="InterPro" id="IPR005149">
    <property type="entry name" value="Tscrpt_reg_PadR_N"/>
</dbReference>
<keyword evidence="1" id="KW-0175">Coiled coil</keyword>
<name>A0ABV8U5M7_9ACTN</name>
<evidence type="ECO:0000256" key="1">
    <source>
        <dbReference type="SAM" id="Coils"/>
    </source>
</evidence>
<sequence length="196" mass="21496">MAGRRSGPDLVALTVLALLTQGPRHAYDMQRFITATHKDYVAGLPRSLYHAVRKLDGDGLIAPVETVRDGGRPERTVYGLTDKGRSELAQRLKRILGTVGRDSTPMVAALSLAGALPREEVGDALRIRVDELRRRVAEADEALAAMKEAGLPRLTMLEVEYERARDTAELDWVEELVEQMGKGNVAWSAELPPLTG</sequence>
<gene>
    <name evidence="3" type="ORF">ACFPET_22850</name>
</gene>
<evidence type="ECO:0000313" key="4">
    <source>
        <dbReference type="Proteomes" id="UP001595823"/>
    </source>
</evidence>
<proteinExistence type="predicted"/>
<dbReference type="InterPro" id="IPR036390">
    <property type="entry name" value="WH_DNA-bd_sf"/>
</dbReference>
<keyword evidence="4" id="KW-1185">Reference proteome</keyword>
<accession>A0ABV8U5M7</accession>
<evidence type="ECO:0000313" key="3">
    <source>
        <dbReference type="EMBL" id="MFC4338035.1"/>
    </source>
</evidence>
<dbReference type="Gene3D" id="1.10.10.10">
    <property type="entry name" value="Winged helix-like DNA-binding domain superfamily/Winged helix DNA-binding domain"/>
    <property type="match status" value="1"/>
</dbReference>
<dbReference type="PANTHER" id="PTHR43252">
    <property type="entry name" value="TRANSCRIPTIONAL REGULATOR YQJI"/>
    <property type="match status" value="1"/>
</dbReference>
<feature type="domain" description="Transcription regulator PadR N-terminal" evidence="2">
    <location>
        <begin position="15"/>
        <end position="90"/>
    </location>
</feature>
<dbReference type="PANTHER" id="PTHR43252:SF2">
    <property type="entry name" value="TRANSCRIPTION REGULATOR, PADR-LIKE FAMILY"/>
    <property type="match status" value="1"/>
</dbReference>
<dbReference type="Pfam" id="PF03551">
    <property type="entry name" value="PadR"/>
    <property type="match status" value="1"/>
</dbReference>
<evidence type="ECO:0000259" key="2">
    <source>
        <dbReference type="Pfam" id="PF03551"/>
    </source>
</evidence>
<comment type="caution">
    <text evidence="3">The sequence shown here is derived from an EMBL/GenBank/DDBJ whole genome shotgun (WGS) entry which is preliminary data.</text>
</comment>
<organism evidence="3 4">
    <name type="scientific">Salininema proteolyticum</name>
    <dbReference type="NCBI Taxonomy" id="1607685"/>
    <lineage>
        <taxon>Bacteria</taxon>
        <taxon>Bacillati</taxon>
        <taxon>Actinomycetota</taxon>
        <taxon>Actinomycetes</taxon>
        <taxon>Glycomycetales</taxon>
        <taxon>Glycomycetaceae</taxon>
        <taxon>Salininema</taxon>
    </lineage>
</organism>
<feature type="coiled-coil region" evidence="1">
    <location>
        <begin position="122"/>
        <end position="149"/>
    </location>
</feature>